<name>V3ZV62_LOTGI</name>
<dbReference type="GeneID" id="20240163"/>
<evidence type="ECO:0000256" key="1">
    <source>
        <dbReference type="ARBA" id="ARBA00005298"/>
    </source>
</evidence>
<dbReference type="InterPro" id="IPR050357">
    <property type="entry name" value="Arrestin_domain-protein"/>
</dbReference>
<dbReference type="HOGENOM" id="CLU_2294826_0_0_1"/>
<organism evidence="3 4">
    <name type="scientific">Lottia gigantea</name>
    <name type="common">Giant owl limpet</name>
    <dbReference type="NCBI Taxonomy" id="225164"/>
    <lineage>
        <taxon>Eukaryota</taxon>
        <taxon>Metazoa</taxon>
        <taxon>Spiralia</taxon>
        <taxon>Lophotrochozoa</taxon>
        <taxon>Mollusca</taxon>
        <taxon>Gastropoda</taxon>
        <taxon>Patellogastropoda</taxon>
        <taxon>Lottioidea</taxon>
        <taxon>Lottiidae</taxon>
        <taxon>Lottia</taxon>
    </lineage>
</organism>
<dbReference type="KEGG" id="lgi:LOTGIDRAFT_165705"/>
<dbReference type="SUPFAM" id="SSF81296">
    <property type="entry name" value="E set domains"/>
    <property type="match status" value="1"/>
</dbReference>
<dbReference type="Gene3D" id="2.60.40.640">
    <property type="match status" value="1"/>
</dbReference>
<dbReference type="RefSeq" id="XP_009060986.1">
    <property type="nucleotide sequence ID" value="XM_009062738.1"/>
</dbReference>
<feature type="domain" description="Arrestin-like N-terminal" evidence="2">
    <location>
        <begin position="7"/>
        <end position="87"/>
    </location>
</feature>
<evidence type="ECO:0000259" key="2">
    <source>
        <dbReference type="Pfam" id="PF00339"/>
    </source>
</evidence>
<dbReference type="Pfam" id="PF00339">
    <property type="entry name" value="Arrestin_N"/>
    <property type="match status" value="1"/>
</dbReference>
<evidence type="ECO:0000313" key="4">
    <source>
        <dbReference type="Proteomes" id="UP000030746"/>
    </source>
</evidence>
<dbReference type="PANTHER" id="PTHR11188:SF176">
    <property type="entry name" value="ARRESTIN DOMAIN-CONTAINING PROTEIN 1"/>
    <property type="match status" value="1"/>
</dbReference>
<dbReference type="InterPro" id="IPR014756">
    <property type="entry name" value="Ig_E-set"/>
</dbReference>
<accession>V3ZV62</accession>
<dbReference type="STRING" id="225164.V3ZV62"/>
<dbReference type="InterPro" id="IPR014752">
    <property type="entry name" value="Arrestin-like_C"/>
</dbReference>
<comment type="similarity">
    <text evidence="1">Belongs to the arrestin family.</text>
</comment>
<proteinExistence type="inferred from homology"/>
<dbReference type="CTD" id="20240163"/>
<dbReference type="GO" id="GO:0015031">
    <property type="term" value="P:protein transport"/>
    <property type="evidence" value="ECO:0007669"/>
    <property type="project" value="TreeGrafter"/>
</dbReference>
<dbReference type="PANTHER" id="PTHR11188">
    <property type="entry name" value="ARRESTIN DOMAIN CONTAINING PROTEIN"/>
    <property type="match status" value="1"/>
</dbReference>
<dbReference type="OrthoDB" id="7785529at2759"/>
<dbReference type="Proteomes" id="UP000030746">
    <property type="component" value="Unassembled WGS sequence"/>
</dbReference>
<gene>
    <name evidence="3" type="ORF">LOTGIDRAFT_165705</name>
</gene>
<evidence type="ECO:0000313" key="3">
    <source>
        <dbReference type="EMBL" id="ESO88267.1"/>
    </source>
</evidence>
<dbReference type="GO" id="GO:0005737">
    <property type="term" value="C:cytoplasm"/>
    <property type="evidence" value="ECO:0007669"/>
    <property type="project" value="TreeGrafter"/>
</dbReference>
<dbReference type="EMBL" id="KB202719">
    <property type="protein sequence ID" value="ESO88267.1"/>
    <property type="molecule type" value="Genomic_DNA"/>
</dbReference>
<sequence length="101" mass="11711">MGKLTRFEINIDAPSPVFYAGQIVQGRVTVELSEPKKVRGIRLSFYGRAFVHWSERVHRGSGNNRRTETVHYRAEEEYFNQEVLLSGQCEAVILSYLSFMR</sequence>
<protein>
    <recommendedName>
        <fullName evidence="2">Arrestin-like N-terminal domain-containing protein</fullName>
    </recommendedName>
</protein>
<dbReference type="OMA" id="RHTESYS"/>
<dbReference type="InterPro" id="IPR011021">
    <property type="entry name" value="Arrestin-like_N"/>
</dbReference>
<reference evidence="3 4" key="1">
    <citation type="journal article" date="2013" name="Nature">
        <title>Insights into bilaterian evolution from three spiralian genomes.</title>
        <authorList>
            <person name="Simakov O."/>
            <person name="Marletaz F."/>
            <person name="Cho S.J."/>
            <person name="Edsinger-Gonzales E."/>
            <person name="Havlak P."/>
            <person name="Hellsten U."/>
            <person name="Kuo D.H."/>
            <person name="Larsson T."/>
            <person name="Lv J."/>
            <person name="Arendt D."/>
            <person name="Savage R."/>
            <person name="Osoegawa K."/>
            <person name="de Jong P."/>
            <person name="Grimwood J."/>
            <person name="Chapman J.A."/>
            <person name="Shapiro H."/>
            <person name="Aerts A."/>
            <person name="Otillar R.P."/>
            <person name="Terry A.Y."/>
            <person name="Boore J.L."/>
            <person name="Grigoriev I.V."/>
            <person name="Lindberg D.R."/>
            <person name="Seaver E.C."/>
            <person name="Weisblat D.A."/>
            <person name="Putnam N.H."/>
            <person name="Rokhsar D.S."/>
        </authorList>
    </citation>
    <scope>NUCLEOTIDE SEQUENCE [LARGE SCALE GENOMIC DNA]</scope>
</reference>
<keyword evidence="4" id="KW-1185">Reference proteome</keyword>
<dbReference type="AlphaFoldDB" id="V3ZV62"/>